<feature type="domain" description="Thioester reductase (TE)" evidence="2">
    <location>
        <begin position="18"/>
        <end position="69"/>
    </location>
</feature>
<accession>A0A4Y2TBK4</accession>
<dbReference type="AlphaFoldDB" id="A0A4Y2TBK4"/>
<dbReference type="InterPro" id="IPR013120">
    <property type="entry name" value="FAR_NAD-bd"/>
</dbReference>
<evidence type="ECO:0000256" key="1">
    <source>
        <dbReference type="SAM" id="MobiDB-lite"/>
    </source>
</evidence>
<evidence type="ECO:0000313" key="4">
    <source>
        <dbReference type="Proteomes" id="UP000499080"/>
    </source>
</evidence>
<gene>
    <name evidence="3" type="ORF">AVEN_239517_1</name>
</gene>
<protein>
    <recommendedName>
        <fullName evidence="2">Thioester reductase (TE) domain-containing protein</fullName>
    </recommendedName>
</protein>
<evidence type="ECO:0000313" key="3">
    <source>
        <dbReference type="EMBL" id="GBN96816.1"/>
    </source>
</evidence>
<feature type="region of interest" description="Disordered" evidence="1">
    <location>
        <begin position="87"/>
        <end position="106"/>
    </location>
</feature>
<dbReference type="Proteomes" id="UP000499080">
    <property type="component" value="Unassembled WGS sequence"/>
</dbReference>
<reference evidence="3 4" key="1">
    <citation type="journal article" date="2019" name="Sci. Rep.">
        <title>Orb-weaving spider Araneus ventricosus genome elucidates the spidroin gene catalogue.</title>
        <authorList>
            <person name="Kono N."/>
            <person name="Nakamura H."/>
            <person name="Ohtoshi R."/>
            <person name="Moran D.A.P."/>
            <person name="Shinohara A."/>
            <person name="Yoshida Y."/>
            <person name="Fujiwara M."/>
            <person name="Mori M."/>
            <person name="Tomita M."/>
            <person name="Arakawa K."/>
        </authorList>
    </citation>
    <scope>NUCLEOTIDE SEQUENCE [LARGE SCALE GENOMIC DNA]</scope>
</reference>
<dbReference type="OrthoDB" id="6422683at2759"/>
<name>A0A4Y2TBK4_ARAVE</name>
<organism evidence="3 4">
    <name type="scientific">Araneus ventricosus</name>
    <name type="common">Orbweaver spider</name>
    <name type="synonym">Epeira ventricosa</name>
    <dbReference type="NCBI Taxonomy" id="182803"/>
    <lineage>
        <taxon>Eukaryota</taxon>
        <taxon>Metazoa</taxon>
        <taxon>Ecdysozoa</taxon>
        <taxon>Arthropoda</taxon>
        <taxon>Chelicerata</taxon>
        <taxon>Arachnida</taxon>
        <taxon>Araneae</taxon>
        <taxon>Araneomorphae</taxon>
        <taxon>Entelegynae</taxon>
        <taxon>Araneoidea</taxon>
        <taxon>Araneidae</taxon>
        <taxon>Araneus</taxon>
    </lineage>
</organism>
<dbReference type="Pfam" id="PF07993">
    <property type="entry name" value="NAD_binding_4"/>
    <property type="match status" value="1"/>
</dbReference>
<comment type="caution">
    <text evidence="3">The sequence shown here is derived from an EMBL/GenBank/DDBJ whole genome shotgun (WGS) entry which is preliminary data.</text>
</comment>
<dbReference type="EMBL" id="BGPR01026813">
    <property type="protein sequence ID" value="GBN96816.1"/>
    <property type="molecule type" value="Genomic_DNA"/>
</dbReference>
<evidence type="ECO:0000259" key="2">
    <source>
        <dbReference type="Pfam" id="PF07993"/>
    </source>
</evidence>
<keyword evidence="4" id="KW-1185">Reference proteome</keyword>
<proteinExistence type="predicted"/>
<sequence>MPQAKGVWGLGSCGISNLQFLLKNNVLSLSSVIELCRKMRKFEVLVYTSTAYNNCNHLNFPLKEEVYRLPFHAGQFLDGLKFISASHSKRPQQHSGKVPVTGPEGSRLETRFSRRSAVYGANCTPRSGQMYSRWCGVEAWRGYQLR</sequence>